<evidence type="ECO:0000313" key="3">
    <source>
        <dbReference type="Proteomes" id="UP000711996"/>
    </source>
</evidence>
<dbReference type="EMBL" id="QPMT01000040">
    <property type="protein sequence ID" value="KAF4852108.1"/>
    <property type="molecule type" value="Genomic_DNA"/>
</dbReference>
<protein>
    <submittedName>
        <fullName evidence="2">Vegetative incompatibility protein HET-E-1</fullName>
    </submittedName>
</protein>
<dbReference type="Proteomes" id="UP000711996">
    <property type="component" value="Unassembled WGS sequence"/>
</dbReference>
<feature type="domain" description="Heterokaryon incompatibility" evidence="1">
    <location>
        <begin position="22"/>
        <end position="125"/>
    </location>
</feature>
<dbReference type="AlphaFoldDB" id="A0A9P5BU94"/>
<sequence>MWLINTHSYALEDITDPSLVKYAILSHTWEDEEVTFHDIRHLTQLKTPRFSKVWKTCEIARERGLQYAWIDTCCIDKSSSAELSEAINSMFTWYHQSAVCFVSPSEFGDCSKMHRYHTRTEYQPEFTLTNKGVRIDSKLYKHKTAQCVYIMYLGFTLTGTTPVCISLARTADGYVRSSPWSLDQWQPANGTNRLRDPSTIYVQKDVSPQEDLKFRSRLHRCFQVTMGLWSSMKLERVRCSPEHLWDERFATFISSDPEKSFIASMKLSVHGDDSSFGEDFPLIVIFGWSKTQQRPFAVLYGDGEGVENPKTSVKNLLPDDFPDILHNEVDWERSHDENAIENAISIVHSAPRFRAREVQFIRVVSPWGVRKTYAFVATFNLSLDTHKDPDNMVMYHIQIRGRSSKLKDGNAIAKAYSFVPGTDVDVEEET</sequence>
<proteinExistence type="predicted"/>
<dbReference type="InterPro" id="IPR010730">
    <property type="entry name" value="HET"/>
</dbReference>
<comment type="caution">
    <text evidence="2">The sequence shown here is derived from an EMBL/GenBank/DDBJ whole genome shotgun (WGS) entry which is preliminary data.</text>
</comment>
<accession>A0A9P5BU94</accession>
<reference evidence="2" key="1">
    <citation type="submission" date="2019-06" db="EMBL/GenBank/DDBJ databases">
        <authorList>
            <person name="Gan P."/>
            <person name="Shirasu K."/>
        </authorList>
    </citation>
    <scope>NUCLEOTIDE SEQUENCE [LARGE SCALE GENOMIC DNA]</scope>
    <source>
        <strain evidence="2">CAD2</strain>
    </source>
</reference>
<gene>
    <name evidence="2" type="primary">HET-E1-4</name>
    <name evidence="2" type="ORF">CGCSCA2_v010544</name>
</gene>
<evidence type="ECO:0000313" key="2">
    <source>
        <dbReference type="EMBL" id="KAF4852108.1"/>
    </source>
</evidence>
<dbReference type="Pfam" id="PF06985">
    <property type="entry name" value="HET"/>
    <property type="match status" value="1"/>
</dbReference>
<dbReference type="PANTHER" id="PTHR10622:SF12">
    <property type="entry name" value="HET DOMAIN-CONTAINING PROTEIN"/>
    <property type="match status" value="1"/>
</dbReference>
<organism evidence="2 3">
    <name type="scientific">Colletotrichum siamense</name>
    <name type="common">Anthracnose fungus</name>
    <dbReference type="NCBI Taxonomy" id="690259"/>
    <lineage>
        <taxon>Eukaryota</taxon>
        <taxon>Fungi</taxon>
        <taxon>Dikarya</taxon>
        <taxon>Ascomycota</taxon>
        <taxon>Pezizomycotina</taxon>
        <taxon>Sordariomycetes</taxon>
        <taxon>Hypocreomycetidae</taxon>
        <taxon>Glomerellales</taxon>
        <taxon>Glomerellaceae</taxon>
        <taxon>Colletotrichum</taxon>
        <taxon>Colletotrichum gloeosporioides species complex</taxon>
    </lineage>
</organism>
<name>A0A9P5BU94_COLSI</name>
<evidence type="ECO:0000259" key="1">
    <source>
        <dbReference type="Pfam" id="PF06985"/>
    </source>
</evidence>
<dbReference type="PANTHER" id="PTHR10622">
    <property type="entry name" value="HET DOMAIN-CONTAINING PROTEIN"/>
    <property type="match status" value="1"/>
</dbReference>
<keyword evidence="3" id="KW-1185">Reference proteome</keyword>